<dbReference type="KEGG" id="scq:SCULI_v1c06890"/>
<dbReference type="GO" id="GO:0016740">
    <property type="term" value="F:transferase activity"/>
    <property type="evidence" value="ECO:0007669"/>
    <property type="project" value="UniProtKB-KW"/>
</dbReference>
<dbReference type="RefSeq" id="WP_025363262.1">
    <property type="nucleotide sequence ID" value="NZ_CP006681.1"/>
</dbReference>
<evidence type="ECO:0000313" key="6">
    <source>
        <dbReference type="Proteomes" id="UP000019267"/>
    </source>
</evidence>
<dbReference type="eggNOG" id="COG1349">
    <property type="taxonomic scope" value="Bacteria"/>
</dbReference>
<dbReference type="InterPro" id="IPR037171">
    <property type="entry name" value="NagB/RpiA_transferase-like"/>
</dbReference>
<dbReference type="GO" id="GO:0003700">
    <property type="term" value="F:DNA-binding transcription factor activity"/>
    <property type="evidence" value="ECO:0007669"/>
    <property type="project" value="InterPro"/>
</dbReference>
<dbReference type="PATRIC" id="fig|1276246.3.peg.687"/>
<dbReference type="SMART" id="SM01134">
    <property type="entry name" value="DeoRC"/>
    <property type="match status" value="1"/>
</dbReference>
<keyword evidence="6" id="KW-1185">Reference proteome</keyword>
<dbReference type="InterPro" id="IPR050313">
    <property type="entry name" value="Carb_Metab_HTH_regulators"/>
</dbReference>
<organism evidence="5 6">
    <name type="scientific">Spiroplasma culicicola AES-1</name>
    <dbReference type="NCBI Taxonomy" id="1276246"/>
    <lineage>
        <taxon>Bacteria</taxon>
        <taxon>Bacillati</taxon>
        <taxon>Mycoplasmatota</taxon>
        <taxon>Mollicutes</taxon>
        <taxon>Entomoplasmatales</taxon>
        <taxon>Spiroplasmataceae</taxon>
        <taxon>Spiroplasma</taxon>
    </lineage>
</organism>
<keyword evidence="5" id="KW-0808">Transferase</keyword>
<evidence type="ECO:0000313" key="5">
    <source>
        <dbReference type="EMBL" id="AHI53030.1"/>
    </source>
</evidence>
<accession>W6A815</accession>
<dbReference type="Pfam" id="PF00455">
    <property type="entry name" value="DeoRC"/>
    <property type="match status" value="1"/>
</dbReference>
<keyword evidence="1" id="KW-0805">Transcription regulation</keyword>
<gene>
    <name evidence="5" type="primary">lacR2</name>
    <name evidence="5" type="ORF">SCULI_v1c06890</name>
</gene>
<dbReference type="InterPro" id="IPR014036">
    <property type="entry name" value="DeoR-like_C"/>
</dbReference>
<evidence type="ECO:0000256" key="2">
    <source>
        <dbReference type="ARBA" id="ARBA00023163"/>
    </source>
</evidence>
<evidence type="ECO:0000259" key="4">
    <source>
        <dbReference type="Pfam" id="PF08220"/>
    </source>
</evidence>
<dbReference type="HOGENOM" id="CLU_060699_1_0_14"/>
<name>W6A815_9MOLU</name>
<dbReference type="InterPro" id="IPR001034">
    <property type="entry name" value="DeoR_HTH"/>
</dbReference>
<dbReference type="PANTHER" id="PTHR30363">
    <property type="entry name" value="HTH-TYPE TRANSCRIPTIONAL REGULATOR SRLR-RELATED"/>
    <property type="match status" value="1"/>
</dbReference>
<dbReference type="Proteomes" id="UP000019267">
    <property type="component" value="Chromosome"/>
</dbReference>
<dbReference type="SUPFAM" id="SSF100950">
    <property type="entry name" value="NagB/RpiA/CoA transferase-like"/>
    <property type="match status" value="1"/>
</dbReference>
<dbReference type="EMBL" id="CP006681">
    <property type="protein sequence ID" value="AHI53030.1"/>
    <property type="molecule type" value="Genomic_DNA"/>
</dbReference>
<protein>
    <submittedName>
        <fullName evidence="5">DeoR family transcriptional regulator, lactose phosphotransferase system repressor</fullName>
    </submittedName>
</protein>
<feature type="domain" description="DeoR-like transcriptional repressor C-terminal sensor" evidence="3">
    <location>
        <begin position="78"/>
        <end position="235"/>
    </location>
</feature>
<proteinExistence type="predicted"/>
<dbReference type="PANTHER" id="PTHR30363:SF44">
    <property type="entry name" value="AGA OPERON TRANSCRIPTIONAL REPRESSOR-RELATED"/>
    <property type="match status" value="1"/>
</dbReference>
<evidence type="ECO:0000259" key="3">
    <source>
        <dbReference type="Pfam" id="PF00455"/>
    </source>
</evidence>
<keyword evidence="2" id="KW-0804">Transcription</keyword>
<evidence type="ECO:0000256" key="1">
    <source>
        <dbReference type="ARBA" id="ARBA00023015"/>
    </source>
</evidence>
<dbReference type="AlphaFoldDB" id="W6A815"/>
<dbReference type="Pfam" id="PF08220">
    <property type="entry name" value="HTH_DeoR"/>
    <property type="match status" value="1"/>
</dbReference>
<dbReference type="OrthoDB" id="390201at2"/>
<sequence length="252" mass="28676">MHKLKRKELFINEFKGKKFIITKEFLEFALTHNINEATTRRDLKELENEGVITLSFGGITVNLNDESELSTDNKLEINKVKKELIAKVANDLLNDLDIIFCGAGSTVEIFVKHITKKIRTLVTNSLAVFEAARNNSHVIDVVLIGGLFREKSKVFFSRTAADYFNECKLDKVFFSCFYFDNTGEVFDDFAPEVDLISSALKNTHESILLADSSKYKSVGLNRMTNINKITKLVTNKDIDKEFLNKFNNVIVD</sequence>
<reference evidence="5 6" key="1">
    <citation type="journal article" date="2014" name="Genome Biol. Evol.">
        <title>Molecular evolution of the substrate utilization strategies and putative virulence factors in mosquito-associated Spiroplasma species.</title>
        <authorList>
            <person name="Chang T.H."/>
            <person name="Lo W.S."/>
            <person name="Ku C."/>
            <person name="Chen L.L."/>
            <person name="Kuo C.H."/>
        </authorList>
    </citation>
    <scope>NUCLEOTIDE SEQUENCE [LARGE SCALE GENOMIC DNA]</scope>
    <source>
        <strain evidence="5">AES-1</strain>
    </source>
</reference>
<feature type="domain" description="HTH deoR-type" evidence="4">
    <location>
        <begin position="33"/>
        <end position="62"/>
    </location>
</feature>
<dbReference type="STRING" id="1276246.SCULI_v1c06890"/>